<evidence type="ECO:0000256" key="2">
    <source>
        <dbReference type="PROSITE-ProRule" id="PRU00497"/>
    </source>
</evidence>
<accession>A0A8J5JMB7</accession>
<evidence type="ECO:0000256" key="3">
    <source>
        <dbReference type="SAM" id="SignalP"/>
    </source>
</evidence>
<dbReference type="PROSITE" id="PS00233">
    <property type="entry name" value="CHIT_BIND_RR_1"/>
    <property type="match status" value="1"/>
</dbReference>
<dbReference type="InterPro" id="IPR000618">
    <property type="entry name" value="Insect_cuticle"/>
</dbReference>
<evidence type="ECO:0000313" key="5">
    <source>
        <dbReference type="Proteomes" id="UP000747542"/>
    </source>
</evidence>
<dbReference type="GO" id="GO:0008010">
    <property type="term" value="F:structural constituent of chitin-based larval cuticle"/>
    <property type="evidence" value="ECO:0007669"/>
    <property type="project" value="TreeGrafter"/>
</dbReference>
<dbReference type="EMBL" id="JAHLQT010035637">
    <property type="protein sequence ID" value="KAG7158114.1"/>
    <property type="molecule type" value="Genomic_DNA"/>
</dbReference>
<feature type="chain" id="PRO_5035171500" evidence="3">
    <location>
        <begin position="16"/>
        <end position="125"/>
    </location>
</feature>
<evidence type="ECO:0000256" key="1">
    <source>
        <dbReference type="ARBA" id="ARBA00022460"/>
    </source>
</evidence>
<keyword evidence="1 2" id="KW-0193">Cuticle</keyword>
<dbReference type="PANTHER" id="PTHR10380">
    <property type="entry name" value="CUTICLE PROTEIN"/>
    <property type="match status" value="1"/>
</dbReference>
<dbReference type="InterPro" id="IPR031311">
    <property type="entry name" value="CHIT_BIND_RR_consensus"/>
</dbReference>
<dbReference type="Pfam" id="PF00379">
    <property type="entry name" value="Chitin_bind_4"/>
    <property type="match status" value="1"/>
</dbReference>
<proteinExistence type="predicted"/>
<dbReference type="AlphaFoldDB" id="A0A8J5JMB7"/>
<sequence>MKLVVLACLAAVVVAAPRPQQEIIEIVRDERQDSGDGNFKYEFETANGIVVSAVGTPGETGQSNIEGVFRFPLPDGSIAEVRYVADENGFKPESDLLPTPYPLPAHAIEQIAIAEQQLADGITFE</sequence>
<evidence type="ECO:0000313" key="4">
    <source>
        <dbReference type="EMBL" id="KAG7158114.1"/>
    </source>
</evidence>
<gene>
    <name evidence="4" type="ORF">Hamer_G024506</name>
</gene>
<reference evidence="4" key="1">
    <citation type="journal article" date="2021" name="Sci. Adv.">
        <title>The American lobster genome reveals insights on longevity, neural, and immune adaptations.</title>
        <authorList>
            <person name="Polinski J.M."/>
            <person name="Zimin A.V."/>
            <person name="Clark K.F."/>
            <person name="Kohn A.B."/>
            <person name="Sadowski N."/>
            <person name="Timp W."/>
            <person name="Ptitsyn A."/>
            <person name="Khanna P."/>
            <person name="Romanova D.Y."/>
            <person name="Williams P."/>
            <person name="Greenwood S.J."/>
            <person name="Moroz L.L."/>
            <person name="Walt D.R."/>
            <person name="Bodnar A.G."/>
        </authorList>
    </citation>
    <scope>NUCLEOTIDE SEQUENCE</scope>
    <source>
        <strain evidence="4">GMGI-L3</strain>
    </source>
</reference>
<comment type="caution">
    <text evidence="4">The sequence shown here is derived from an EMBL/GenBank/DDBJ whole genome shotgun (WGS) entry which is preliminary data.</text>
</comment>
<keyword evidence="5" id="KW-1185">Reference proteome</keyword>
<dbReference type="PROSITE" id="PS51155">
    <property type="entry name" value="CHIT_BIND_RR_2"/>
    <property type="match status" value="1"/>
</dbReference>
<keyword evidence="3" id="KW-0732">Signal</keyword>
<feature type="signal peptide" evidence="3">
    <location>
        <begin position="1"/>
        <end position="15"/>
    </location>
</feature>
<dbReference type="PANTHER" id="PTHR10380:SF173">
    <property type="entry name" value="CUTICULAR PROTEIN 47EF, ISOFORM C-RELATED"/>
    <property type="match status" value="1"/>
</dbReference>
<dbReference type="InterPro" id="IPR050468">
    <property type="entry name" value="Cuticle_Struct_Prot"/>
</dbReference>
<name>A0A8J5JMB7_HOMAM</name>
<dbReference type="GO" id="GO:0062129">
    <property type="term" value="C:chitin-based extracellular matrix"/>
    <property type="evidence" value="ECO:0007669"/>
    <property type="project" value="TreeGrafter"/>
</dbReference>
<organism evidence="4 5">
    <name type="scientific">Homarus americanus</name>
    <name type="common">American lobster</name>
    <dbReference type="NCBI Taxonomy" id="6706"/>
    <lineage>
        <taxon>Eukaryota</taxon>
        <taxon>Metazoa</taxon>
        <taxon>Ecdysozoa</taxon>
        <taxon>Arthropoda</taxon>
        <taxon>Crustacea</taxon>
        <taxon>Multicrustacea</taxon>
        <taxon>Malacostraca</taxon>
        <taxon>Eumalacostraca</taxon>
        <taxon>Eucarida</taxon>
        <taxon>Decapoda</taxon>
        <taxon>Pleocyemata</taxon>
        <taxon>Astacidea</taxon>
        <taxon>Nephropoidea</taxon>
        <taxon>Nephropidae</taxon>
        <taxon>Homarus</taxon>
    </lineage>
</organism>
<dbReference type="OrthoDB" id="6372059at2759"/>
<protein>
    <submittedName>
        <fullName evidence="4">Cuticle protein</fullName>
    </submittedName>
</protein>
<dbReference type="Proteomes" id="UP000747542">
    <property type="component" value="Unassembled WGS sequence"/>
</dbReference>